<evidence type="ECO:0000259" key="2">
    <source>
        <dbReference type="Pfam" id="PF13581"/>
    </source>
</evidence>
<keyword evidence="1" id="KW-0418">Kinase</keyword>
<dbReference type="InterPro" id="IPR050267">
    <property type="entry name" value="Anti-sigma-factor_SerPK"/>
</dbReference>
<organism evidence="3 4">
    <name type="scientific">Streptomyces lunalinharesii</name>
    <dbReference type="NCBI Taxonomy" id="333384"/>
    <lineage>
        <taxon>Bacteria</taxon>
        <taxon>Bacillati</taxon>
        <taxon>Actinomycetota</taxon>
        <taxon>Actinomycetes</taxon>
        <taxon>Kitasatosporales</taxon>
        <taxon>Streptomycetaceae</taxon>
        <taxon>Streptomyces</taxon>
    </lineage>
</organism>
<dbReference type="CDD" id="cd16936">
    <property type="entry name" value="HATPase_RsbW-like"/>
    <property type="match status" value="1"/>
</dbReference>
<keyword evidence="3" id="KW-0067">ATP-binding</keyword>
<dbReference type="SUPFAM" id="SSF55874">
    <property type="entry name" value="ATPase domain of HSP90 chaperone/DNA topoisomerase II/histidine kinase"/>
    <property type="match status" value="1"/>
</dbReference>
<dbReference type="InterPro" id="IPR036890">
    <property type="entry name" value="HATPase_C_sf"/>
</dbReference>
<comment type="caution">
    <text evidence="3">The sequence shown here is derived from an EMBL/GenBank/DDBJ whole genome shotgun (WGS) entry which is preliminary data.</text>
</comment>
<dbReference type="GO" id="GO:0005524">
    <property type="term" value="F:ATP binding"/>
    <property type="evidence" value="ECO:0007669"/>
    <property type="project" value="UniProtKB-KW"/>
</dbReference>
<keyword evidence="1" id="KW-0723">Serine/threonine-protein kinase</keyword>
<accession>A0ABP6FMR5</accession>
<proteinExistence type="predicted"/>
<dbReference type="Proteomes" id="UP001500994">
    <property type="component" value="Unassembled WGS sequence"/>
</dbReference>
<dbReference type="Pfam" id="PF13581">
    <property type="entry name" value="HATPase_c_2"/>
    <property type="match status" value="1"/>
</dbReference>
<dbReference type="Gene3D" id="3.30.565.10">
    <property type="entry name" value="Histidine kinase-like ATPase, C-terminal domain"/>
    <property type="match status" value="1"/>
</dbReference>
<evidence type="ECO:0000256" key="1">
    <source>
        <dbReference type="ARBA" id="ARBA00022527"/>
    </source>
</evidence>
<keyword evidence="1" id="KW-0808">Transferase</keyword>
<dbReference type="EMBL" id="BAAARK010000081">
    <property type="protein sequence ID" value="GAA2695161.1"/>
    <property type="molecule type" value="Genomic_DNA"/>
</dbReference>
<evidence type="ECO:0000313" key="3">
    <source>
        <dbReference type="EMBL" id="GAA2695161.1"/>
    </source>
</evidence>
<sequence>MDAYQIRFPLASTPLGASTARRRLVDGMRAWAEVLDQEVLDAAEVVVAELLANAVQHAGGTVIVARARLDFDGLVVDVIDASPVSPTVDSPGLEAEHGRGLFLVAALADRHGIEPLPPGKRCWAQFKVGAPMPAAS</sequence>
<dbReference type="PANTHER" id="PTHR35526">
    <property type="entry name" value="ANTI-SIGMA-F FACTOR RSBW-RELATED"/>
    <property type="match status" value="1"/>
</dbReference>
<dbReference type="InterPro" id="IPR003594">
    <property type="entry name" value="HATPase_dom"/>
</dbReference>
<gene>
    <name evidence="3" type="ORF">GCM10009864_82520</name>
</gene>
<name>A0ABP6FMR5_9ACTN</name>
<feature type="domain" description="Histidine kinase/HSP90-like ATPase" evidence="2">
    <location>
        <begin position="23"/>
        <end position="113"/>
    </location>
</feature>
<dbReference type="PANTHER" id="PTHR35526:SF3">
    <property type="entry name" value="ANTI-SIGMA-F FACTOR RSBW"/>
    <property type="match status" value="1"/>
</dbReference>
<keyword evidence="4" id="KW-1185">Reference proteome</keyword>
<evidence type="ECO:0000313" key="4">
    <source>
        <dbReference type="Proteomes" id="UP001500994"/>
    </source>
</evidence>
<dbReference type="RefSeq" id="WP_344585262.1">
    <property type="nucleotide sequence ID" value="NZ_BAAARK010000081.1"/>
</dbReference>
<reference evidence="4" key="1">
    <citation type="journal article" date="2019" name="Int. J. Syst. Evol. Microbiol.">
        <title>The Global Catalogue of Microorganisms (GCM) 10K type strain sequencing project: providing services to taxonomists for standard genome sequencing and annotation.</title>
        <authorList>
            <consortium name="The Broad Institute Genomics Platform"/>
            <consortium name="The Broad Institute Genome Sequencing Center for Infectious Disease"/>
            <person name="Wu L."/>
            <person name="Ma J."/>
        </authorList>
    </citation>
    <scope>NUCLEOTIDE SEQUENCE [LARGE SCALE GENOMIC DNA]</scope>
    <source>
        <strain evidence="4">JCM 16374</strain>
    </source>
</reference>
<protein>
    <submittedName>
        <fullName evidence="3">ATP-binding protein</fullName>
    </submittedName>
</protein>
<keyword evidence="3" id="KW-0547">Nucleotide-binding</keyword>